<sequence>MIKPEKYVEFDDRTEFLSLLPKNSICAELGVLRAGFSYYILKDTSPKKLYLVDPYWKSYGENFYWNKKSTWESFGYAVETIKKYDINKCSTFVIDTDINFLEDLSDNVFDWIYLDSTHTYEDTLKELEVIKLKVKEEGLICGHDYTDNPKNRHAGVTKAIIEWLLKNKEYKLYLRDNYTQWIIKKR</sequence>
<evidence type="ECO:0000313" key="1">
    <source>
        <dbReference type="EMBL" id="KKK86000.1"/>
    </source>
</evidence>
<organism evidence="1">
    <name type="scientific">marine sediment metagenome</name>
    <dbReference type="NCBI Taxonomy" id="412755"/>
    <lineage>
        <taxon>unclassified sequences</taxon>
        <taxon>metagenomes</taxon>
        <taxon>ecological metagenomes</taxon>
    </lineage>
</organism>
<dbReference type="SUPFAM" id="SSF53335">
    <property type="entry name" value="S-adenosyl-L-methionine-dependent methyltransferases"/>
    <property type="match status" value="1"/>
</dbReference>
<name>A0A0F8ZIZ6_9ZZZZ</name>
<dbReference type="InterPro" id="IPR029063">
    <property type="entry name" value="SAM-dependent_MTases_sf"/>
</dbReference>
<proteinExistence type="predicted"/>
<comment type="caution">
    <text evidence="1">The sequence shown here is derived from an EMBL/GenBank/DDBJ whole genome shotgun (WGS) entry which is preliminary data.</text>
</comment>
<dbReference type="AlphaFoldDB" id="A0A0F8ZIZ6"/>
<gene>
    <name evidence="1" type="ORF">LCGC14_2767640</name>
</gene>
<accession>A0A0F8ZIZ6</accession>
<dbReference type="Gene3D" id="3.40.50.150">
    <property type="entry name" value="Vaccinia Virus protein VP39"/>
    <property type="match status" value="1"/>
</dbReference>
<evidence type="ECO:0008006" key="2">
    <source>
        <dbReference type="Google" id="ProtNLM"/>
    </source>
</evidence>
<dbReference type="EMBL" id="LAZR01051050">
    <property type="protein sequence ID" value="KKK86000.1"/>
    <property type="molecule type" value="Genomic_DNA"/>
</dbReference>
<dbReference type="Pfam" id="PF13578">
    <property type="entry name" value="Methyltransf_24"/>
    <property type="match status" value="1"/>
</dbReference>
<protein>
    <recommendedName>
        <fullName evidence="2">Methyltransferase domain-containing protein</fullName>
    </recommendedName>
</protein>
<reference evidence="1" key="1">
    <citation type="journal article" date="2015" name="Nature">
        <title>Complex archaea that bridge the gap between prokaryotes and eukaryotes.</title>
        <authorList>
            <person name="Spang A."/>
            <person name="Saw J.H."/>
            <person name="Jorgensen S.L."/>
            <person name="Zaremba-Niedzwiedzka K."/>
            <person name="Martijn J."/>
            <person name="Lind A.E."/>
            <person name="van Eijk R."/>
            <person name="Schleper C."/>
            <person name="Guy L."/>
            <person name="Ettema T.J."/>
        </authorList>
    </citation>
    <scope>NUCLEOTIDE SEQUENCE</scope>
</reference>